<keyword evidence="8" id="KW-0407">Ion channel</keyword>
<feature type="transmembrane region" description="Helical" evidence="9">
    <location>
        <begin position="247"/>
        <end position="270"/>
    </location>
</feature>
<evidence type="ECO:0000256" key="5">
    <source>
        <dbReference type="ARBA" id="ARBA00022989"/>
    </source>
</evidence>
<dbReference type="Gramene" id="PSS15482">
    <property type="protein sequence ID" value="PSS15482"/>
    <property type="gene ID" value="CEY00_Acc12973"/>
</dbReference>
<dbReference type="PANTHER" id="PTHR31618">
    <property type="entry name" value="MECHANOSENSITIVE ION CHANNEL PROTEIN 5"/>
    <property type="match status" value="1"/>
</dbReference>
<evidence type="ECO:0000256" key="9">
    <source>
        <dbReference type="SAM" id="Phobius"/>
    </source>
</evidence>
<dbReference type="OMA" id="ARPGHKY"/>
<dbReference type="InterPro" id="IPR016688">
    <property type="entry name" value="MscS-like_plants/fungi"/>
</dbReference>
<keyword evidence="12" id="KW-1185">Reference proteome</keyword>
<reference evidence="12" key="2">
    <citation type="journal article" date="2018" name="BMC Genomics">
        <title>A manually annotated Actinidia chinensis var. chinensis (kiwifruit) genome highlights the challenges associated with draft genomes and gene prediction in plants.</title>
        <authorList>
            <person name="Pilkington S.M."/>
            <person name="Crowhurst R."/>
            <person name="Hilario E."/>
            <person name="Nardozza S."/>
            <person name="Fraser L."/>
            <person name="Peng Y."/>
            <person name="Gunaseelan K."/>
            <person name="Simpson R."/>
            <person name="Tahir J."/>
            <person name="Deroles S.C."/>
            <person name="Templeton K."/>
            <person name="Luo Z."/>
            <person name="Davy M."/>
            <person name="Cheng C."/>
            <person name="McNeilage M."/>
            <person name="Scaglione D."/>
            <person name="Liu Y."/>
            <person name="Zhang Q."/>
            <person name="Datson P."/>
            <person name="De Silva N."/>
            <person name="Gardiner S.E."/>
            <person name="Bassett H."/>
            <person name="Chagne D."/>
            <person name="McCallum J."/>
            <person name="Dzierzon H."/>
            <person name="Deng C."/>
            <person name="Wang Y.Y."/>
            <person name="Barron L."/>
            <person name="Manako K."/>
            <person name="Bowen J."/>
            <person name="Foster T.M."/>
            <person name="Erridge Z.A."/>
            <person name="Tiffin H."/>
            <person name="Waite C.N."/>
            <person name="Davies K.M."/>
            <person name="Grierson E.P."/>
            <person name="Laing W.A."/>
            <person name="Kirk R."/>
            <person name="Chen X."/>
            <person name="Wood M."/>
            <person name="Montefiori M."/>
            <person name="Brummell D.A."/>
            <person name="Schwinn K.E."/>
            <person name="Catanach A."/>
            <person name="Fullerton C."/>
            <person name="Li D."/>
            <person name="Meiyalaghan S."/>
            <person name="Nieuwenhuizen N."/>
            <person name="Read N."/>
            <person name="Prakash R."/>
            <person name="Hunter D."/>
            <person name="Zhang H."/>
            <person name="McKenzie M."/>
            <person name="Knabel M."/>
            <person name="Harris A."/>
            <person name="Allan A.C."/>
            <person name="Gleave A."/>
            <person name="Chen A."/>
            <person name="Janssen B.J."/>
            <person name="Plunkett B."/>
            <person name="Ampomah-Dwamena C."/>
            <person name="Voogd C."/>
            <person name="Leif D."/>
            <person name="Lafferty D."/>
            <person name="Souleyre E.J.F."/>
            <person name="Varkonyi-Gasic E."/>
            <person name="Gambi F."/>
            <person name="Hanley J."/>
            <person name="Yao J.L."/>
            <person name="Cheung J."/>
            <person name="David K.M."/>
            <person name="Warren B."/>
            <person name="Marsh K."/>
            <person name="Snowden K.C."/>
            <person name="Lin-Wang K."/>
            <person name="Brian L."/>
            <person name="Martinez-Sanchez M."/>
            <person name="Wang M."/>
            <person name="Ileperuma N."/>
            <person name="Macnee N."/>
            <person name="Campin R."/>
            <person name="McAtee P."/>
            <person name="Drummond R.S.M."/>
            <person name="Espley R.V."/>
            <person name="Ireland H.S."/>
            <person name="Wu R."/>
            <person name="Atkinson R.G."/>
            <person name="Karunairetnam S."/>
            <person name="Bulley S."/>
            <person name="Chunkath S."/>
            <person name="Hanley Z."/>
            <person name="Storey R."/>
            <person name="Thrimawithana A.H."/>
            <person name="Thomson S."/>
            <person name="David C."/>
            <person name="Testolin R."/>
            <person name="Huang H."/>
            <person name="Hellens R.P."/>
            <person name="Schaffer R.J."/>
        </authorList>
    </citation>
    <scope>NUCLEOTIDE SEQUENCE [LARGE SCALE GENOMIC DNA]</scope>
    <source>
        <strain evidence="12">cv. Red5</strain>
    </source>
</reference>
<proteinExistence type="inferred from homology"/>
<protein>
    <submittedName>
        <fullName evidence="11">Mechanosensitive ion channel protein</fullName>
    </submittedName>
</protein>
<comment type="similarity">
    <text evidence="2">Belongs to the MscS (TC 1.A.23) family.</text>
</comment>
<dbReference type="InterPro" id="IPR006685">
    <property type="entry name" value="MscS_channel_2nd"/>
</dbReference>
<dbReference type="EMBL" id="NKQK01000012">
    <property type="protein sequence ID" value="PSS15482.1"/>
    <property type="molecule type" value="Genomic_DNA"/>
</dbReference>
<evidence type="ECO:0000256" key="1">
    <source>
        <dbReference type="ARBA" id="ARBA00004141"/>
    </source>
</evidence>
<dbReference type="Proteomes" id="UP000241394">
    <property type="component" value="Chromosome LG12"/>
</dbReference>
<dbReference type="GO" id="GO:0050982">
    <property type="term" value="P:detection of mechanical stimulus"/>
    <property type="evidence" value="ECO:0007669"/>
    <property type="project" value="UniProtKB-ARBA"/>
</dbReference>
<dbReference type="InParanoid" id="A0A2R6QUR7"/>
<dbReference type="GO" id="GO:0008381">
    <property type="term" value="F:mechanosensitive monoatomic ion channel activity"/>
    <property type="evidence" value="ECO:0007669"/>
    <property type="project" value="TreeGrafter"/>
</dbReference>
<evidence type="ECO:0000256" key="6">
    <source>
        <dbReference type="ARBA" id="ARBA00023065"/>
    </source>
</evidence>
<dbReference type="AlphaFoldDB" id="A0A2R6QUR7"/>
<keyword evidence="4 9" id="KW-0812">Transmembrane</keyword>
<sequence>MLKTLLVKLLASSFHVTRFFDRIQESIFHQYVLQTLSGPPLMGYAERVGNTNSGRLSFKNPKKDKEGKKEEVNVEKLQKMKQETISAWTMRGLIQVIQGSGLYTISNALEDCVDDEGEQKDKEITNEWEAKAAAYRIFQNVARPGHKYIDEEDLLHFMKKEEVDNVLPLIEGATETGKIKKSSLRNWVVNVYNERKSLAHSLNDTKTAIEELNRILSGIVLLVIIIVWLLLMGFATTQVLVFLSSQLLLVAFMFGNTCKTLFEAIIFVFVMHPFDVGDRCVIDGVQMVVEEMNILTTVFLRYDNEKIFYPNSVLATKPISNFYRSPEMSDAVEFAIDVSTSAQNIVDLKAKIKAYLEGKSQHWRPTHSVQVKDIEDVNKMKMALYVNHTMNFQNFGEKSNRRSELVLELKRIFEELKIKYNLLPQEVHLRYVGSAPPTSTNA</sequence>
<dbReference type="SUPFAM" id="SSF50182">
    <property type="entry name" value="Sm-like ribonucleoproteins"/>
    <property type="match status" value="1"/>
</dbReference>
<dbReference type="FunFam" id="2.30.30.60:FF:000003">
    <property type="entry name" value="Predicted mechanosensitive ion channel"/>
    <property type="match status" value="1"/>
</dbReference>
<evidence type="ECO:0000256" key="7">
    <source>
        <dbReference type="ARBA" id="ARBA00023136"/>
    </source>
</evidence>
<dbReference type="GO" id="GO:0006820">
    <property type="term" value="P:monoatomic anion transport"/>
    <property type="evidence" value="ECO:0007669"/>
    <property type="project" value="TreeGrafter"/>
</dbReference>
<keyword evidence="3" id="KW-0813">Transport</keyword>
<keyword evidence="7 9" id="KW-0472">Membrane</keyword>
<dbReference type="OrthoDB" id="544685at2759"/>
<evidence type="ECO:0000313" key="12">
    <source>
        <dbReference type="Proteomes" id="UP000241394"/>
    </source>
</evidence>
<feature type="transmembrane region" description="Helical" evidence="9">
    <location>
        <begin position="215"/>
        <end position="235"/>
    </location>
</feature>
<keyword evidence="5 9" id="KW-1133">Transmembrane helix</keyword>
<dbReference type="Pfam" id="PF00924">
    <property type="entry name" value="MS_channel_2nd"/>
    <property type="match status" value="1"/>
</dbReference>
<reference evidence="11 12" key="1">
    <citation type="submission" date="2017-07" db="EMBL/GenBank/DDBJ databases">
        <title>An improved, manually edited Actinidia chinensis var. chinensis (kiwifruit) genome highlights the challenges associated with draft genomes and gene prediction in plants.</title>
        <authorList>
            <person name="Pilkington S."/>
            <person name="Crowhurst R."/>
            <person name="Hilario E."/>
            <person name="Nardozza S."/>
            <person name="Fraser L."/>
            <person name="Peng Y."/>
            <person name="Gunaseelan K."/>
            <person name="Simpson R."/>
            <person name="Tahir J."/>
            <person name="Deroles S."/>
            <person name="Templeton K."/>
            <person name="Luo Z."/>
            <person name="Davy M."/>
            <person name="Cheng C."/>
            <person name="Mcneilage M."/>
            <person name="Scaglione D."/>
            <person name="Liu Y."/>
            <person name="Zhang Q."/>
            <person name="Datson P."/>
            <person name="De Silva N."/>
            <person name="Gardiner S."/>
            <person name="Bassett H."/>
            <person name="Chagne D."/>
            <person name="Mccallum J."/>
            <person name="Dzierzon H."/>
            <person name="Deng C."/>
            <person name="Wang Y.-Y."/>
            <person name="Barron N."/>
            <person name="Manako K."/>
            <person name="Bowen J."/>
            <person name="Foster T."/>
            <person name="Erridge Z."/>
            <person name="Tiffin H."/>
            <person name="Waite C."/>
            <person name="Davies K."/>
            <person name="Grierson E."/>
            <person name="Laing W."/>
            <person name="Kirk R."/>
            <person name="Chen X."/>
            <person name="Wood M."/>
            <person name="Montefiori M."/>
            <person name="Brummell D."/>
            <person name="Schwinn K."/>
            <person name="Catanach A."/>
            <person name="Fullerton C."/>
            <person name="Li D."/>
            <person name="Meiyalaghan S."/>
            <person name="Nieuwenhuizen N."/>
            <person name="Read N."/>
            <person name="Prakash R."/>
            <person name="Hunter D."/>
            <person name="Zhang H."/>
            <person name="Mckenzie M."/>
            <person name="Knabel M."/>
            <person name="Harris A."/>
            <person name="Allan A."/>
            <person name="Chen A."/>
            <person name="Janssen B."/>
            <person name="Plunkett B."/>
            <person name="Dwamena C."/>
            <person name="Voogd C."/>
            <person name="Leif D."/>
            <person name="Lafferty D."/>
            <person name="Souleyre E."/>
            <person name="Varkonyi-Gasic E."/>
            <person name="Gambi F."/>
            <person name="Hanley J."/>
            <person name="Yao J.-L."/>
            <person name="Cheung J."/>
            <person name="David K."/>
            <person name="Warren B."/>
            <person name="Marsh K."/>
            <person name="Snowden K."/>
            <person name="Lin-Wang K."/>
            <person name="Brian L."/>
            <person name="Martinez-Sanchez M."/>
            <person name="Wang M."/>
            <person name="Ileperuma N."/>
            <person name="Macnee N."/>
            <person name="Campin R."/>
            <person name="Mcatee P."/>
            <person name="Drummond R."/>
            <person name="Espley R."/>
            <person name="Ireland H."/>
            <person name="Wu R."/>
            <person name="Atkinson R."/>
            <person name="Karunairetnam S."/>
            <person name="Bulley S."/>
            <person name="Chunkath S."/>
            <person name="Hanley Z."/>
            <person name="Storey R."/>
            <person name="Thrimawithana A."/>
            <person name="Thomson S."/>
            <person name="David C."/>
            <person name="Testolin R."/>
        </authorList>
    </citation>
    <scope>NUCLEOTIDE SEQUENCE [LARGE SCALE GENOMIC DNA]</scope>
    <source>
        <strain evidence="12">cv. Red5</strain>
        <tissue evidence="11">Young leaf</tissue>
    </source>
</reference>
<evidence type="ECO:0000256" key="3">
    <source>
        <dbReference type="ARBA" id="ARBA00022448"/>
    </source>
</evidence>
<gene>
    <name evidence="11" type="ORF">CEY00_Acc12973</name>
</gene>
<evidence type="ECO:0000259" key="10">
    <source>
        <dbReference type="Pfam" id="PF00924"/>
    </source>
</evidence>
<evidence type="ECO:0000256" key="2">
    <source>
        <dbReference type="ARBA" id="ARBA00008017"/>
    </source>
</evidence>
<dbReference type="PANTHER" id="PTHR31618:SF7">
    <property type="entry name" value="MECHANOSENSITIVE ION CHANNEL PROTEIN"/>
    <property type="match status" value="1"/>
</dbReference>
<evidence type="ECO:0000313" key="11">
    <source>
        <dbReference type="EMBL" id="PSS15482.1"/>
    </source>
</evidence>
<dbReference type="Gene3D" id="2.30.30.60">
    <property type="match status" value="1"/>
</dbReference>
<comment type="subcellular location">
    <subcellularLocation>
        <location evidence="1">Membrane</location>
        <topology evidence="1">Multi-pass membrane protein</topology>
    </subcellularLocation>
</comment>
<accession>A0A2R6QUR7</accession>
<keyword evidence="6" id="KW-0406">Ion transport</keyword>
<feature type="domain" description="Mechanosensitive ion channel MscS" evidence="10">
    <location>
        <begin position="266"/>
        <end position="322"/>
    </location>
</feature>
<dbReference type="InterPro" id="IPR010920">
    <property type="entry name" value="LSM_dom_sf"/>
</dbReference>
<dbReference type="InterPro" id="IPR023408">
    <property type="entry name" value="MscS_beta-dom_sf"/>
</dbReference>
<comment type="caution">
    <text evidence="11">The sequence shown here is derived from an EMBL/GenBank/DDBJ whole genome shotgun (WGS) entry which is preliminary data.</text>
</comment>
<evidence type="ECO:0000256" key="4">
    <source>
        <dbReference type="ARBA" id="ARBA00022692"/>
    </source>
</evidence>
<organism evidence="11 12">
    <name type="scientific">Actinidia chinensis var. chinensis</name>
    <name type="common">Chinese soft-hair kiwi</name>
    <dbReference type="NCBI Taxonomy" id="1590841"/>
    <lineage>
        <taxon>Eukaryota</taxon>
        <taxon>Viridiplantae</taxon>
        <taxon>Streptophyta</taxon>
        <taxon>Embryophyta</taxon>
        <taxon>Tracheophyta</taxon>
        <taxon>Spermatophyta</taxon>
        <taxon>Magnoliopsida</taxon>
        <taxon>eudicotyledons</taxon>
        <taxon>Gunneridae</taxon>
        <taxon>Pentapetalae</taxon>
        <taxon>asterids</taxon>
        <taxon>Ericales</taxon>
        <taxon>Actinidiaceae</taxon>
        <taxon>Actinidia</taxon>
    </lineage>
</organism>
<evidence type="ECO:0000256" key="8">
    <source>
        <dbReference type="ARBA" id="ARBA00023303"/>
    </source>
</evidence>
<dbReference type="GO" id="GO:0005886">
    <property type="term" value="C:plasma membrane"/>
    <property type="evidence" value="ECO:0007669"/>
    <property type="project" value="UniProtKB-ARBA"/>
</dbReference>
<dbReference type="STRING" id="1590841.A0A2R6QUR7"/>
<name>A0A2R6QUR7_ACTCC</name>